<dbReference type="PANTHER" id="PTHR43053:SF3">
    <property type="entry name" value="ALPHA-GALACTOSIDASE C-RELATED"/>
    <property type="match status" value="1"/>
</dbReference>
<evidence type="ECO:0000256" key="7">
    <source>
        <dbReference type="PIRSR" id="PIRSR005536-1"/>
    </source>
</evidence>
<dbReference type="OrthoDB" id="9758822at2"/>
<dbReference type="InterPro" id="IPR013785">
    <property type="entry name" value="Aldolase_TIM"/>
</dbReference>
<feature type="domain" description="Glycosyl hydrolase family 36 C-terminal" evidence="8">
    <location>
        <begin position="651"/>
        <end position="723"/>
    </location>
</feature>
<dbReference type="Proteomes" id="UP000242754">
    <property type="component" value="Unassembled WGS sequence"/>
</dbReference>
<comment type="catalytic activity">
    <reaction evidence="1 6">
        <text>Hydrolysis of terminal, non-reducing alpha-D-galactose residues in alpha-D-galactosides, including galactose oligosaccharides, galactomannans and galactolipids.</text>
        <dbReference type="EC" id="3.2.1.22"/>
    </reaction>
</comment>
<dbReference type="Gene3D" id="2.60.40.1180">
    <property type="entry name" value="Golgi alpha-mannosidase II"/>
    <property type="match status" value="1"/>
</dbReference>
<dbReference type="PIRSF" id="PIRSF005536">
    <property type="entry name" value="Agal"/>
    <property type="match status" value="1"/>
</dbReference>
<dbReference type="InterPro" id="IPR002252">
    <property type="entry name" value="Glyco_hydro_36"/>
</dbReference>
<sequence>MNRQMIVYDEQRQIFHLMNDNISYVFEVIEDTYLAHRHWGKRIESYSLSNKPTLKKRTFAAMNIPERPEFSLEYVPLEVSFPNQGDYREASVQIRMGNGYTVSRFSYEKFEISDGTPEFTAFPHARDLPESNSQTLTIHMVDPISSIRLLLFYTIFEDADVIIRSSKIINESNASVLIEKLFSASVDMRYDGHLCTTFYGTHQREFQLNRQSISHGKFSIGSSRGASGPQYPPYLSISKDATEFSGDVHAMTLIYSGNHLSNLERDQYNHLRLQIGLNPDTFTWQLGPGESFQSPQAALSYSDKGYNGNSNVFHRFFNNHLIPQSWVNKSRPILVNSWEMSYFNVSEKIMIDLIDSAKELGFEAVVLDDGWFGERNSSKTSLGDWEIDANKFPNGIKPLVDYAKERDLQFGIWFEPEMISPNSALMQNHPDWVMRTAEYEPLLGRSQYILDLTNEEVQEFIIELLTRSITDYGVSYIKWDMNRHITEPASTLLNQSHANEYSHRYMMGLYRILNTITTLFPEVLFENCSSGGGRLDPGMLYFMPQTWASDNTDGLDRQRIQYGASYLFPPYSLTGHVSSIPNHQTGRMTDFETRKHLASSTNMGYEMDIIQLSNHEKDIIKAHVARYKEDRDFLMESEFYRLESPFDTNHCTWMFTDKARNKIIVYLFRNTFDISELSLLIKIPFIDLKADYVEINSQMQYSGSELANCGIALENPKGDYISVRLDFEKC</sequence>
<dbReference type="Pfam" id="PF16874">
    <property type="entry name" value="Glyco_hydro_36C"/>
    <property type="match status" value="1"/>
</dbReference>
<dbReference type="InterPro" id="IPR031704">
    <property type="entry name" value="Glyco_hydro_36_N"/>
</dbReference>
<dbReference type="InterPro" id="IPR017853">
    <property type="entry name" value="GH"/>
</dbReference>
<reference evidence="10 11" key="1">
    <citation type="submission" date="2016-02" db="EMBL/GenBank/DDBJ databases">
        <authorList>
            <person name="Wen L."/>
            <person name="He K."/>
            <person name="Yang H."/>
        </authorList>
    </citation>
    <scope>NUCLEOTIDE SEQUENCE [LARGE SCALE GENOMIC DNA]</scope>
    <source>
        <strain evidence="10">Trichococcus palustris</strain>
    </source>
</reference>
<dbReference type="EC" id="3.2.1.22" evidence="3 6"/>
<feature type="active site" description="Proton donor" evidence="7">
    <location>
        <position position="550"/>
    </location>
</feature>
<dbReference type="SUPFAM" id="SSF51445">
    <property type="entry name" value="(Trans)glycosidases"/>
    <property type="match status" value="1"/>
</dbReference>
<dbReference type="STRING" id="140314.SAMN04488076_11174"/>
<keyword evidence="11" id="KW-1185">Reference proteome</keyword>
<dbReference type="Pfam" id="PF16875">
    <property type="entry name" value="Glyco_hydro_36N"/>
    <property type="match status" value="1"/>
</dbReference>
<evidence type="ECO:0000256" key="5">
    <source>
        <dbReference type="ARBA" id="ARBA00023295"/>
    </source>
</evidence>
<evidence type="ECO:0000259" key="9">
    <source>
        <dbReference type="Pfam" id="PF16875"/>
    </source>
</evidence>
<name>A0A143YRG2_9LACT</name>
<feature type="domain" description="Glycosyl hydrolase family 36 N-terminal" evidence="9">
    <location>
        <begin position="33"/>
        <end position="286"/>
    </location>
</feature>
<evidence type="ECO:0000256" key="2">
    <source>
        <dbReference type="ARBA" id="ARBA00006202"/>
    </source>
</evidence>
<dbReference type="FunFam" id="3.20.20.70:FF:000118">
    <property type="entry name" value="Alpha-galactosidase"/>
    <property type="match status" value="1"/>
</dbReference>
<dbReference type="InterPro" id="IPR031705">
    <property type="entry name" value="Glyco_hydro_36_C"/>
</dbReference>
<keyword evidence="5 6" id="KW-0326">Glycosidase</keyword>
<evidence type="ECO:0000256" key="3">
    <source>
        <dbReference type="ARBA" id="ARBA00012755"/>
    </source>
</evidence>
<keyword evidence="4 6" id="KW-0378">Hydrolase</keyword>
<dbReference type="GO" id="GO:0016052">
    <property type="term" value="P:carbohydrate catabolic process"/>
    <property type="evidence" value="ECO:0007669"/>
    <property type="project" value="InterPro"/>
</dbReference>
<dbReference type="Gene3D" id="2.70.98.60">
    <property type="entry name" value="alpha-galactosidase from lactobacil brevis"/>
    <property type="match status" value="1"/>
</dbReference>
<evidence type="ECO:0000313" key="11">
    <source>
        <dbReference type="Proteomes" id="UP000242754"/>
    </source>
</evidence>
<dbReference type="InterPro" id="IPR050985">
    <property type="entry name" value="Alpha-glycosidase_related"/>
</dbReference>
<dbReference type="PROSITE" id="PS00512">
    <property type="entry name" value="ALPHA_GALACTOSIDASE"/>
    <property type="match status" value="1"/>
</dbReference>
<accession>A0A143YRG2</accession>
<dbReference type="PRINTS" id="PR00743">
    <property type="entry name" value="GLHYDRLASE36"/>
</dbReference>
<evidence type="ECO:0000256" key="6">
    <source>
        <dbReference type="PIRNR" id="PIRNR005536"/>
    </source>
</evidence>
<evidence type="ECO:0000256" key="4">
    <source>
        <dbReference type="ARBA" id="ARBA00022801"/>
    </source>
</evidence>
<organism evidence="10 11">
    <name type="scientific">Trichococcus palustris</name>
    <dbReference type="NCBI Taxonomy" id="140314"/>
    <lineage>
        <taxon>Bacteria</taxon>
        <taxon>Bacillati</taxon>
        <taxon>Bacillota</taxon>
        <taxon>Bacilli</taxon>
        <taxon>Lactobacillales</taxon>
        <taxon>Carnobacteriaceae</taxon>
        <taxon>Trichococcus</taxon>
    </lineage>
</organism>
<evidence type="ECO:0000313" key="10">
    <source>
        <dbReference type="EMBL" id="CZQ95786.1"/>
    </source>
</evidence>
<comment type="similarity">
    <text evidence="2">Belongs to the glycosyl hydrolase 36 family.</text>
</comment>
<dbReference type="InterPro" id="IPR013780">
    <property type="entry name" value="Glyco_hydro_b"/>
</dbReference>
<dbReference type="PANTHER" id="PTHR43053">
    <property type="entry name" value="GLYCOSIDASE FAMILY 31"/>
    <property type="match status" value="1"/>
</dbReference>
<evidence type="ECO:0000259" key="8">
    <source>
        <dbReference type="Pfam" id="PF16874"/>
    </source>
</evidence>
<dbReference type="RefSeq" id="WP_087033496.1">
    <property type="nucleotide sequence ID" value="NZ_FJNE01000005.1"/>
</dbReference>
<dbReference type="Gene3D" id="3.20.20.70">
    <property type="entry name" value="Aldolase class I"/>
    <property type="match status" value="1"/>
</dbReference>
<dbReference type="InterPro" id="IPR000111">
    <property type="entry name" value="Glyco_hydro_27/36_CS"/>
</dbReference>
<dbReference type="AlphaFoldDB" id="A0A143YRG2"/>
<gene>
    <name evidence="10" type="ORF">Tpal_1941</name>
</gene>
<dbReference type="GO" id="GO:0004557">
    <property type="term" value="F:alpha-galactosidase activity"/>
    <property type="evidence" value="ECO:0007669"/>
    <property type="project" value="UniProtKB-UniRule"/>
</dbReference>
<dbReference type="EMBL" id="FJNE01000005">
    <property type="protein sequence ID" value="CZQ95786.1"/>
    <property type="molecule type" value="Genomic_DNA"/>
</dbReference>
<dbReference type="Pfam" id="PF02065">
    <property type="entry name" value="Melibiase"/>
    <property type="match status" value="1"/>
</dbReference>
<dbReference type="InterPro" id="IPR038417">
    <property type="entry name" value="Alpga-gal_N_sf"/>
</dbReference>
<proteinExistence type="inferred from homology"/>
<protein>
    <recommendedName>
        <fullName evidence="3 6">Alpha-galactosidase</fullName>
        <ecNumber evidence="3 6">3.2.1.22</ecNumber>
    </recommendedName>
</protein>
<feature type="active site" description="Nucleophile" evidence="7">
    <location>
        <position position="480"/>
    </location>
</feature>
<evidence type="ECO:0000256" key="1">
    <source>
        <dbReference type="ARBA" id="ARBA00001255"/>
    </source>
</evidence>
<dbReference type="CDD" id="cd14791">
    <property type="entry name" value="GH36"/>
    <property type="match status" value="1"/>
</dbReference>